<protein>
    <submittedName>
        <fullName evidence="2">Calpain catalytic domain-containing protein</fullName>
    </submittedName>
</protein>
<dbReference type="Proteomes" id="UP000050741">
    <property type="component" value="Unassembled WGS sequence"/>
</dbReference>
<accession>A0A183C8V8</accession>
<evidence type="ECO:0000313" key="1">
    <source>
        <dbReference type="Proteomes" id="UP000050741"/>
    </source>
</evidence>
<sequence>MCKRLLIEQKIAQGMTILSIWPSNGIVPFQLKNNLTGEQLVFRHFNGGDWLLVRCPIERDEDKWVEWEREAAEWGWSRQRNRMRINFDDEDIGGIDDGPWYVMLARFLGLIS</sequence>
<evidence type="ECO:0000313" key="2">
    <source>
        <dbReference type="WBParaSite" id="GPLIN_000930400"/>
    </source>
</evidence>
<organism evidence="1 2">
    <name type="scientific">Globodera pallida</name>
    <name type="common">Potato cyst nematode worm</name>
    <name type="synonym">Heterodera pallida</name>
    <dbReference type="NCBI Taxonomy" id="36090"/>
    <lineage>
        <taxon>Eukaryota</taxon>
        <taxon>Metazoa</taxon>
        <taxon>Ecdysozoa</taxon>
        <taxon>Nematoda</taxon>
        <taxon>Chromadorea</taxon>
        <taxon>Rhabditida</taxon>
        <taxon>Tylenchina</taxon>
        <taxon>Tylenchomorpha</taxon>
        <taxon>Tylenchoidea</taxon>
        <taxon>Heteroderidae</taxon>
        <taxon>Heteroderinae</taxon>
        <taxon>Globodera</taxon>
    </lineage>
</organism>
<dbReference type="AlphaFoldDB" id="A0A183C8V8"/>
<reference evidence="1" key="1">
    <citation type="submission" date="2013-12" db="EMBL/GenBank/DDBJ databases">
        <authorList>
            <person name="Aslett M."/>
        </authorList>
    </citation>
    <scope>NUCLEOTIDE SEQUENCE [LARGE SCALE GENOMIC DNA]</scope>
    <source>
        <strain evidence="1">Lindley</strain>
    </source>
</reference>
<name>A0A183C8V8_GLOPA</name>
<proteinExistence type="predicted"/>
<dbReference type="WBParaSite" id="GPLIN_000930400">
    <property type="protein sequence ID" value="GPLIN_000930400"/>
    <property type="gene ID" value="GPLIN_000930400"/>
</dbReference>
<keyword evidence="1" id="KW-1185">Reference proteome</keyword>
<reference evidence="2" key="3">
    <citation type="submission" date="2016-06" db="UniProtKB">
        <authorList>
            <consortium name="WormBaseParasite"/>
        </authorList>
    </citation>
    <scope>IDENTIFICATION</scope>
</reference>
<reference evidence="1" key="2">
    <citation type="submission" date="2014-05" db="EMBL/GenBank/DDBJ databases">
        <title>The genome and life-stage specific transcriptomes of Globodera pallida elucidate key aspects of plant parasitism by a cyst nematode.</title>
        <authorList>
            <person name="Cotton J.A."/>
            <person name="Lilley C.J."/>
            <person name="Jones L.M."/>
            <person name="Kikuchi T."/>
            <person name="Reid A.J."/>
            <person name="Thorpe P."/>
            <person name="Tsai I.J."/>
            <person name="Beasley H."/>
            <person name="Blok V."/>
            <person name="Cock P.J.A."/>
            <person name="Van den Akker S.E."/>
            <person name="Holroyd N."/>
            <person name="Hunt M."/>
            <person name="Mantelin S."/>
            <person name="Naghra H."/>
            <person name="Pain A."/>
            <person name="Palomares-Rius J.E."/>
            <person name="Zarowiecki M."/>
            <person name="Berriman M."/>
            <person name="Jones J.T."/>
            <person name="Urwin P.E."/>
        </authorList>
    </citation>
    <scope>NUCLEOTIDE SEQUENCE [LARGE SCALE GENOMIC DNA]</scope>
    <source>
        <strain evidence="1">Lindley</strain>
    </source>
</reference>